<gene>
    <name evidence="4" type="ORF">FHS48_001615</name>
</gene>
<name>A0A7W9ZFC1_NOVIT</name>
<dbReference type="InterPro" id="IPR004045">
    <property type="entry name" value="Glutathione_S-Trfase_N"/>
</dbReference>
<dbReference type="InterPro" id="IPR040079">
    <property type="entry name" value="Glutathione_S-Trfase"/>
</dbReference>
<evidence type="ECO:0000256" key="1">
    <source>
        <dbReference type="RuleBase" id="RU003494"/>
    </source>
</evidence>
<dbReference type="SFLD" id="SFLDG01150">
    <property type="entry name" value="Main.1:_Beta-like"/>
    <property type="match status" value="1"/>
</dbReference>
<keyword evidence="4" id="KW-0808">Transferase</keyword>
<dbReference type="InterPro" id="IPR010987">
    <property type="entry name" value="Glutathione-S-Trfase_C-like"/>
</dbReference>
<dbReference type="PANTHER" id="PTHR44051">
    <property type="entry name" value="GLUTATHIONE S-TRANSFERASE-RELATED"/>
    <property type="match status" value="1"/>
</dbReference>
<dbReference type="EMBL" id="JACIIX010000005">
    <property type="protein sequence ID" value="MBB6210200.1"/>
    <property type="molecule type" value="Genomic_DNA"/>
</dbReference>
<feature type="domain" description="GST C-terminal" evidence="3">
    <location>
        <begin position="86"/>
        <end position="216"/>
    </location>
</feature>
<dbReference type="SUPFAM" id="SSF52833">
    <property type="entry name" value="Thioredoxin-like"/>
    <property type="match status" value="1"/>
</dbReference>
<dbReference type="AlphaFoldDB" id="A0A7W9ZFC1"/>
<dbReference type="Proteomes" id="UP000544872">
    <property type="component" value="Unassembled WGS sequence"/>
</dbReference>
<comment type="similarity">
    <text evidence="1">Belongs to the GST superfamily.</text>
</comment>
<dbReference type="Gene3D" id="1.20.1050.10">
    <property type="match status" value="1"/>
</dbReference>
<dbReference type="EC" id="2.5.1.18" evidence="4"/>
<dbReference type="PANTHER" id="PTHR44051:SF8">
    <property type="entry name" value="GLUTATHIONE S-TRANSFERASE GSTA"/>
    <property type="match status" value="1"/>
</dbReference>
<dbReference type="RefSeq" id="WP_184263043.1">
    <property type="nucleotide sequence ID" value="NZ_JACIIX010000005.1"/>
</dbReference>
<dbReference type="Pfam" id="PF02798">
    <property type="entry name" value="GST_N"/>
    <property type="match status" value="1"/>
</dbReference>
<dbReference type="CDD" id="cd03057">
    <property type="entry name" value="GST_N_Beta"/>
    <property type="match status" value="1"/>
</dbReference>
<accession>A0A7W9ZFC1</accession>
<protein>
    <submittedName>
        <fullName evidence="4">Glutathione S-transferase</fullName>
        <ecNumber evidence="4">2.5.1.18</ecNumber>
    </submittedName>
</protein>
<dbReference type="InterPro" id="IPR036282">
    <property type="entry name" value="Glutathione-S-Trfase_C_sf"/>
</dbReference>
<keyword evidence="5" id="KW-1185">Reference proteome</keyword>
<dbReference type="SUPFAM" id="SSF47616">
    <property type="entry name" value="GST C-terminal domain-like"/>
    <property type="match status" value="1"/>
</dbReference>
<dbReference type="InterPro" id="IPR036249">
    <property type="entry name" value="Thioredoxin-like_sf"/>
</dbReference>
<proteinExistence type="inferred from homology"/>
<feature type="domain" description="GST N-terminal" evidence="2">
    <location>
        <begin position="1"/>
        <end position="80"/>
    </location>
</feature>
<dbReference type="PROSITE" id="PS50404">
    <property type="entry name" value="GST_NTER"/>
    <property type="match status" value="1"/>
</dbReference>
<dbReference type="Pfam" id="PF00043">
    <property type="entry name" value="GST_C"/>
    <property type="match status" value="1"/>
</dbReference>
<dbReference type="PROSITE" id="PS50405">
    <property type="entry name" value="GST_CTER"/>
    <property type="match status" value="1"/>
</dbReference>
<organism evidence="4 5">
    <name type="scientific">Novispirillum itersonii</name>
    <name type="common">Aquaspirillum itersonii</name>
    <dbReference type="NCBI Taxonomy" id="189"/>
    <lineage>
        <taxon>Bacteria</taxon>
        <taxon>Pseudomonadati</taxon>
        <taxon>Pseudomonadota</taxon>
        <taxon>Alphaproteobacteria</taxon>
        <taxon>Rhodospirillales</taxon>
        <taxon>Novispirillaceae</taxon>
        <taxon>Novispirillum</taxon>
    </lineage>
</organism>
<evidence type="ECO:0000313" key="4">
    <source>
        <dbReference type="EMBL" id="MBB6210200.1"/>
    </source>
</evidence>
<evidence type="ECO:0000259" key="3">
    <source>
        <dbReference type="PROSITE" id="PS50405"/>
    </source>
</evidence>
<dbReference type="SFLD" id="SFLDG00358">
    <property type="entry name" value="Main_(cytGST)"/>
    <property type="match status" value="1"/>
</dbReference>
<sequence>MLVLHHFPGTAAMTPHMLLRHIGVPFRLEPIDRMNDGHKQPEYLKLNPSGRIPVLIDGDMVLFETAAICLHLADTHPEAKLAPPVGTRERAELYKWLMFLTNSPQPDLIAFWYTDRFTTDHGETALAACRAAAEKRCMDWFRILDRQLADGRPYLLGAELTLVDYYLFMLSRWGRSFTPGQCPRDLPHLGPFLHRMMRNPVVIATCEAEGLPQPWV</sequence>
<comment type="caution">
    <text evidence="4">The sequence shown here is derived from an EMBL/GenBank/DDBJ whole genome shotgun (WGS) entry which is preliminary data.</text>
</comment>
<dbReference type="SFLD" id="SFLDS00019">
    <property type="entry name" value="Glutathione_Transferase_(cytos"/>
    <property type="match status" value="1"/>
</dbReference>
<evidence type="ECO:0000313" key="5">
    <source>
        <dbReference type="Proteomes" id="UP000544872"/>
    </source>
</evidence>
<dbReference type="GO" id="GO:0004364">
    <property type="term" value="F:glutathione transferase activity"/>
    <property type="evidence" value="ECO:0007669"/>
    <property type="project" value="UniProtKB-EC"/>
</dbReference>
<dbReference type="InterPro" id="IPR004046">
    <property type="entry name" value="GST_C"/>
</dbReference>
<reference evidence="4 5" key="1">
    <citation type="submission" date="2020-08" db="EMBL/GenBank/DDBJ databases">
        <title>Genomic Encyclopedia of Type Strains, Phase IV (KMG-IV): sequencing the most valuable type-strain genomes for metagenomic binning, comparative biology and taxonomic classification.</title>
        <authorList>
            <person name="Goeker M."/>
        </authorList>
    </citation>
    <scope>NUCLEOTIDE SEQUENCE [LARGE SCALE GENOMIC DNA]</scope>
    <source>
        <strain evidence="4 5">DSM 11590</strain>
    </source>
</reference>
<dbReference type="Gene3D" id="3.40.30.10">
    <property type="entry name" value="Glutaredoxin"/>
    <property type="match status" value="1"/>
</dbReference>
<evidence type="ECO:0000259" key="2">
    <source>
        <dbReference type="PROSITE" id="PS50404"/>
    </source>
</evidence>